<accession>A0A2P2PDQ8</accession>
<sequence length="77" mass="8606">MNVVGTSINANNLQDRFQGCCSACNLILSAATNFHPLHFPSSVEAQLKLLQLALDTIMILKYWELPHFIQAQTIYGQ</sequence>
<protein>
    <submittedName>
        <fullName evidence="1">Uncharacterized protein</fullName>
    </submittedName>
</protein>
<dbReference type="AlphaFoldDB" id="A0A2P2PDQ8"/>
<proteinExistence type="predicted"/>
<organism evidence="1">
    <name type="scientific">Rhizophora mucronata</name>
    <name type="common">Asiatic mangrove</name>
    <dbReference type="NCBI Taxonomy" id="61149"/>
    <lineage>
        <taxon>Eukaryota</taxon>
        <taxon>Viridiplantae</taxon>
        <taxon>Streptophyta</taxon>
        <taxon>Embryophyta</taxon>
        <taxon>Tracheophyta</taxon>
        <taxon>Spermatophyta</taxon>
        <taxon>Magnoliopsida</taxon>
        <taxon>eudicotyledons</taxon>
        <taxon>Gunneridae</taxon>
        <taxon>Pentapetalae</taxon>
        <taxon>rosids</taxon>
        <taxon>fabids</taxon>
        <taxon>Malpighiales</taxon>
        <taxon>Rhizophoraceae</taxon>
        <taxon>Rhizophora</taxon>
    </lineage>
</organism>
<dbReference type="EMBL" id="GGEC01072381">
    <property type="protein sequence ID" value="MBX52865.1"/>
    <property type="molecule type" value="Transcribed_RNA"/>
</dbReference>
<reference evidence="1" key="1">
    <citation type="submission" date="2018-02" db="EMBL/GenBank/DDBJ databases">
        <title>Rhizophora mucronata_Transcriptome.</title>
        <authorList>
            <person name="Meera S.P."/>
            <person name="Sreeshan A."/>
            <person name="Augustine A."/>
        </authorList>
    </citation>
    <scope>NUCLEOTIDE SEQUENCE</scope>
    <source>
        <tissue evidence="1">Leaf</tissue>
    </source>
</reference>
<name>A0A2P2PDQ8_RHIMU</name>
<evidence type="ECO:0000313" key="1">
    <source>
        <dbReference type="EMBL" id="MBX52865.1"/>
    </source>
</evidence>